<keyword evidence="3" id="KW-1185">Reference proteome</keyword>
<comment type="caution">
    <text evidence="2">The sequence shown here is derived from an EMBL/GenBank/DDBJ whole genome shotgun (WGS) entry which is preliminary data.</text>
</comment>
<name>A0A1Y2GL17_9FUNG</name>
<evidence type="ECO:0000313" key="2">
    <source>
        <dbReference type="EMBL" id="ORZ12936.1"/>
    </source>
</evidence>
<feature type="region of interest" description="Disordered" evidence="1">
    <location>
        <begin position="142"/>
        <end position="190"/>
    </location>
</feature>
<evidence type="ECO:0000313" key="3">
    <source>
        <dbReference type="Proteomes" id="UP000193648"/>
    </source>
</evidence>
<organism evidence="2 3">
    <name type="scientific">Lobosporangium transversale</name>
    <dbReference type="NCBI Taxonomy" id="64571"/>
    <lineage>
        <taxon>Eukaryota</taxon>
        <taxon>Fungi</taxon>
        <taxon>Fungi incertae sedis</taxon>
        <taxon>Mucoromycota</taxon>
        <taxon>Mortierellomycotina</taxon>
        <taxon>Mortierellomycetes</taxon>
        <taxon>Mortierellales</taxon>
        <taxon>Mortierellaceae</taxon>
        <taxon>Lobosporangium</taxon>
    </lineage>
</organism>
<evidence type="ECO:0000256" key="1">
    <source>
        <dbReference type="SAM" id="MobiDB-lite"/>
    </source>
</evidence>
<reference evidence="2 3" key="1">
    <citation type="submission" date="2016-07" db="EMBL/GenBank/DDBJ databases">
        <title>Pervasive Adenine N6-methylation of Active Genes in Fungi.</title>
        <authorList>
            <consortium name="DOE Joint Genome Institute"/>
            <person name="Mondo S.J."/>
            <person name="Dannebaum R.O."/>
            <person name="Kuo R.C."/>
            <person name="Labutti K."/>
            <person name="Haridas S."/>
            <person name="Kuo A."/>
            <person name="Salamov A."/>
            <person name="Ahrendt S.R."/>
            <person name="Lipzen A."/>
            <person name="Sullivan W."/>
            <person name="Andreopoulos W.B."/>
            <person name="Clum A."/>
            <person name="Lindquist E."/>
            <person name="Daum C."/>
            <person name="Ramamoorthy G.K."/>
            <person name="Gryganskyi A."/>
            <person name="Culley D."/>
            <person name="Magnuson J.K."/>
            <person name="James T.Y."/>
            <person name="O'Malley M.A."/>
            <person name="Stajich J.E."/>
            <person name="Spatafora J.W."/>
            <person name="Visel A."/>
            <person name="Grigoriev I.V."/>
        </authorList>
    </citation>
    <scope>NUCLEOTIDE SEQUENCE [LARGE SCALE GENOMIC DNA]</scope>
    <source>
        <strain evidence="2 3">NRRL 3116</strain>
    </source>
</reference>
<accession>A0A1Y2GL17</accession>
<dbReference type="EMBL" id="MCFF01000024">
    <property type="protein sequence ID" value="ORZ12936.1"/>
    <property type="molecule type" value="Genomic_DNA"/>
</dbReference>
<sequence>MKDIGFVPWRQTFLKPRLLLVKTQMVPVFRILSTLPQSKGCDVAIKCYMFVEVLTHPLQKFRCMLRILFKGRRVVNSMWQYSGVYTVSDGVRTVANRFVLYERQVCARFLPTRAGNRNITPFLFRLRSLIMSPFAYQKENMDHNEKSTMNSSLSEPEQPINLPGNSGDVNENDDNEDVEIVSGSSSHLYE</sequence>
<dbReference type="GeneID" id="33568461"/>
<feature type="compositionally biased region" description="Acidic residues" evidence="1">
    <location>
        <begin position="170"/>
        <end position="179"/>
    </location>
</feature>
<protein>
    <submittedName>
        <fullName evidence="2">Uncharacterized protein</fullName>
    </submittedName>
</protein>
<dbReference type="Proteomes" id="UP000193648">
    <property type="component" value="Unassembled WGS sequence"/>
</dbReference>
<proteinExistence type="predicted"/>
<dbReference type="InParanoid" id="A0A1Y2GL17"/>
<dbReference type="RefSeq" id="XP_021880285.1">
    <property type="nucleotide sequence ID" value="XM_022026618.1"/>
</dbReference>
<gene>
    <name evidence="2" type="ORF">BCR41DRAFT_371629</name>
</gene>
<dbReference type="AlphaFoldDB" id="A0A1Y2GL17"/>